<dbReference type="AlphaFoldDB" id="A0A3D9C267"/>
<dbReference type="RefSeq" id="WP_115973110.1">
    <property type="nucleotide sequence ID" value="NZ_QNVT01000030.1"/>
</dbReference>
<dbReference type="InterPro" id="IPR013114">
    <property type="entry name" value="FabA_FabZ"/>
</dbReference>
<comment type="caution">
    <text evidence="2">The sequence shown here is derived from an EMBL/GenBank/DDBJ whole genome shotgun (WGS) entry which is preliminary data.</text>
</comment>
<keyword evidence="3" id="KW-1185">Reference proteome</keyword>
<dbReference type="GO" id="GO:0016829">
    <property type="term" value="F:lyase activity"/>
    <property type="evidence" value="ECO:0007669"/>
    <property type="project" value="UniProtKB-KW"/>
</dbReference>
<protein>
    <submittedName>
        <fullName evidence="2">3-hydroxyacyl-[acyl-carrier-protein] dehydratase FabZ</fullName>
    </submittedName>
</protein>
<gene>
    <name evidence="2" type="ORF">DRF65_23215</name>
</gene>
<dbReference type="PANTHER" id="PTHR30272:SF1">
    <property type="entry name" value="3-HYDROXYACYL-[ACYL-CARRIER-PROTEIN] DEHYDRATASE"/>
    <property type="match status" value="1"/>
</dbReference>
<dbReference type="EMBL" id="QNVT01000030">
    <property type="protein sequence ID" value="REC59967.1"/>
    <property type="molecule type" value="Genomic_DNA"/>
</dbReference>
<evidence type="ECO:0000313" key="3">
    <source>
        <dbReference type="Proteomes" id="UP000256686"/>
    </source>
</evidence>
<dbReference type="Gene3D" id="3.10.129.10">
    <property type="entry name" value="Hotdog Thioesterase"/>
    <property type="match status" value="1"/>
</dbReference>
<proteinExistence type="predicted"/>
<accession>A0A3D9C267</accession>
<evidence type="ECO:0000256" key="1">
    <source>
        <dbReference type="ARBA" id="ARBA00023239"/>
    </source>
</evidence>
<sequence length="160" mass="17463">MEALLESYQITQILKYRYPFLLIDKVTGYIPGKELTAVKAVSMGEPYFAGHFPDFPIMPGVLITEALAQASSLMLALDDLEWKKGGPLPLTERPIIGVLGNVQINFLKSVLPGCLLQLEVSIDWRKGPACSIHVKASAEGSVCAKGKVTVMFIDKNKLSV</sequence>
<dbReference type="Pfam" id="PF07977">
    <property type="entry name" value="FabA"/>
    <property type="match status" value="1"/>
</dbReference>
<dbReference type="SUPFAM" id="SSF54637">
    <property type="entry name" value="Thioesterase/thiol ester dehydrase-isomerase"/>
    <property type="match status" value="1"/>
</dbReference>
<evidence type="ECO:0000313" key="2">
    <source>
        <dbReference type="EMBL" id="REC59967.1"/>
    </source>
</evidence>
<reference evidence="3" key="1">
    <citation type="submission" date="2018-06" db="EMBL/GenBank/DDBJ databases">
        <authorList>
            <person name="Lum Nde A."/>
            <person name="Hugo C."/>
        </authorList>
    </citation>
    <scope>NUCLEOTIDE SEQUENCE [LARGE SCALE GENOMIC DNA]</scope>
    <source>
        <strain evidence="3">1_F178</strain>
    </source>
</reference>
<dbReference type="PANTHER" id="PTHR30272">
    <property type="entry name" value="3-HYDROXYACYL-[ACYL-CARRIER-PROTEIN] DEHYDRATASE"/>
    <property type="match status" value="1"/>
</dbReference>
<dbReference type="InterPro" id="IPR029069">
    <property type="entry name" value="HotDog_dom_sf"/>
</dbReference>
<dbReference type="CDD" id="cd01288">
    <property type="entry name" value="FabZ"/>
    <property type="match status" value="1"/>
</dbReference>
<keyword evidence="1" id="KW-0456">Lyase</keyword>
<name>A0A3D9C267_9FLAO</name>
<organism evidence="2 3">
    <name type="scientific">Chryseobacterium pennae</name>
    <dbReference type="NCBI Taxonomy" id="2258962"/>
    <lineage>
        <taxon>Bacteria</taxon>
        <taxon>Pseudomonadati</taxon>
        <taxon>Bacteroidota</taxon>
        <taxon>Flavobacteriia</taxon>
        <taxon>Flavobacteriales</taxon>
        <taxon>Weeksellaceae</taxon>
        <taxon>Chryseobacterium group</taxon>
        <taxon>Chryseobacterium</taxon>
    </lineage>
</organism>
<dbReference type="Proteomes" id="UP000256686">
    <property type="component" value="Unassembled WGS sequence"/>
</dbReference>